<dbReference type="PANTHER" id="PTHR33164:SF101">
    <property type="entry name" value="TRANSCRIPTIONAL REPRESSOR MPRA"/>
    <property type="match status" value="1"/>
</dbReference>
<keyword evidence="3" id="KW-0804">Transcription</keyword>
<dbReference type="GO" id="GO:0006950">
    <property type="term" value="P:response to stress"/>
    <property type="evidence" value="ECO:0007669"/>
    <property type="project" value="TreeGrafter"/>
</dbReference>
<sequence length="165" mass="18886">MTIENEIKQRAFTSPYHKVMVNLIYTNNWMTSLHSEKLKPYGLTIQQFNVLRILRGQYPSAITVNAIIERMLDKMSNASRLVDKLLAKELVSRMVCPNDRRAVDVLITEKGLALLEKIDERIGEWEVDLIEGLTEEEAEQLSLLLDKMRGKHVSMDCDGNEVVAP</sequence>
<protein>
    <submittedName>
        <fullName evidence="5">MarR family transcriptional regulator</fullName>
    </submittedName>
</protein>
<dbReference type="InterPro" id="IPR036390">
    <property type="entry name" value="WH_DNA-bd_sf"/>
</dbReference>
<evidence type="ECO:0000313" key="5">
    <source>
        <dbReference type="EMBL" id="PQA59039.1"/>
    </source>
</evidence>
<evidence type="ECO:0000256" key="2">
    <source>
        <dbReference type="ARBA" id="ARBA00023125"/>
    </source>
</evidence>
<dbReference type="InterPro" id="IPR039422">
    <property type="entry name" value="MarR/SlyA-like"/>
</dbReference>
<keyword evidence="2" id="KW-0238">DNA-binding</keyword>
<dbReference type="PANTHER" id="PTHR33164">
    <property type="entry name" value="TRANSCRIPTIONAL REGULATOR, MARR FAMILY"/>
    <property type="match status" value="1"/>
</dbReference>
<dbReference type="Pfam" id="PF01047">
    <property type="entry name" value="MarR"/>
    <property type="match status" value="1"/>
</dbReference>
<dbReference type="OrthoDB" id="763883at2"/>
<dbReference type="RefSeq" id="WP_094809945.1">
    <property type="nucleotide sequence ID" value="NZ_PTRA01000001.1"/>
</dbReference>
<gene>
    <name evidence="5" type="ORF">C5O19_05110</name>
</gene>
<organism evidence="5 6">
    <name type="scientific">Siphonobacter curvatus</name>
    <dbReference type="NCBI Taxonomy" id="2094562"/>
    <lineage>
        <taxon>Bacteria</taxon>
        <taxon>Pseudomonadati</taxon>
        <taxon>Bacteroidota</taxon>
        <taxon>Cytophagia</taxon>
        <taxon>Cytophagales</taxon>
        <taxon>Cytophagaceae</taxon>
        <taxon>Siphonobacter</taxon>
    </lineage>
</organism>
<dbReference type="InterPro" id="IPR036388">
    <property type="entry name" value="WH-like_DNA-bd_sf"/>
</dbReference>
<reference evidence="6" key="1">
    <citation type="submission" date="2018-02" db="EMBL/GenBank/DDBJ databases">
        <title>Genome sequencing of Solimonas sp. HR-BB.</title>
        <authorList>
            <person name="Lee Y."/>
            <person name="Jeon C.O."/>
        </authorList>
    </citation>
    <scope>NUCLEOTIDE SEQUENCE [LARGE SCALE GENOMIC DNA]</scope>
    <source>
        <strain evidence="6">HR-U</strain>
    </source>
</reference>
<accession>A0A2S7IN10</accession>
<evidence type="ECO:0000313" key="6">
    <source>
        <dbReference type="Proteomes" id="UP000239590"/>
    </source>
</evidence>
<dbReference type="GO" id="GO:0003677">
    <property type="term" value="F:DNA binding"/>
    <property type="evidence" value="ECO:0007669"/>
    <property type="project" value="UniProtKB-KW"/>
</dbReference>
<dbReference type="Proteomes" id="UP000239590">
    <property type="component" value="Unassembled WGS sequence"/>
</dbReference>
<comment type="caution">
    <text evidence="5">The sequence shown here is derived from an EMBL/GenBank/DDBJ whole genome shotgun (WGS) entry which is preliminary data.</text>
</comment>
<keyword evidence="6" id="KW-1185">Reference proteome</keyword>
<evidence type="ECO:0000256" key="3">
    <source>
        <dbReference type="ARBA" id="ARBA00023163"/>
    </source>
</evidence>
<dbReference type="SUPFAM" id="SSF46785">
    <property type="entry name" value="Winged helix' DNA-binding domain"/>
    <property type="match status" value="1"/>
</dbReference>
<evidence type="ECO:0000256" key="1">
    <source>
        <dbReference type="ARBA" id="ARBA00023015"/>
    </source>
</evidence>
<dbReference type="GO" id="GO:0003700">
    <property type="term" value="F:DNA-binding transcription factor activity"/>
    <property type="evidence" value="ECO:0007669"/>
    <property type="project" value="InterPro"/>
</dbReference>
<dbReference type="PRINTS" id="PR00598">
    <property type="entry name" value="HTHMARR"/>
</dbReference>
<evidence type="ECO:0000259" key="4">
    <source>
        <dbReference type="PROSITE" id="PS50995"/>
    </source>
</evidence>
<keyword evidence="1" id="KW-0805">Transcription regulation</keyword>
<dbReference type="EMBL" id="PTRA01000001">
    <property type="protein sequence ID" value="PQA59039.1"/>
    <property type="molecule type" value="Genomic_DNA"/>
</dbReference>
<dbReference type="InterPro" id="IPR000835">
    <property type="entry name" value="HTH_MarR-typ"/>
</dbReference>
<dbReference type="PROSITE" id="PS50995">
    <property type="entry name" value="HTH_MARR_2"/>
    <property type="match status" value="1"/>
</dbReference>
<feature type="domain" description="HTH marR-type" evidence="4">
    <location>
        <begin position="16"/>
        <end position="150"/>
    </location>
</feature>
<dbReference type="AlphaFoldDB" id="A0A2S7IN10"/>
<dbReference type="Gene3D" id="1.10.10.10">
    <property type="entry name" value="Winged helix-like DNA-binding domain superfamily/Winged helix DNA-binding domain"/>
    <property type="match status" value="1"/>
</dbReference>
<dbReference type="SMART" id="SM00347">
    <property type="entry name" value="HTH_MARR"/>
    <property type="match status" value="1"/>
</dbReference>
<proteinExistence type="predicted"/>
<dbReference type="InterPro" id="IPR023187">
    <property type="entry name" value="Tscrpt_reg_MarR-type_CS"/>
</dbReference>
<name>A0A2S7IN10_9BACT</name>
<dbReference type="PROSITE" id="PS01117">
    <property type="entry name" value="HTH_MARR_1"/>
    <property type="match status" value="1"/>
</dbReference>